<keyword evidence="8 12" id="KW-0472">Membrane</keyword>
<name>A0A370DL92_9GAMM</name>
<keyword evidence="12" id="KW-0479">Metal-binding</keyword>
<dbReference type="EMBL" id="QFXC01000003">
    <property type="protein sequence ID" value="RDH85613.1"/>
    <property type="molecule type" value="Genomic_DNA"/>
</dbReference>
<keyword evidence="7 12" id="KW-0406">Ion transport</keyword>
<gene>
    <name evidence="12 13" type="primary">crcB</name>
    <name evidence="12" type="synonym">fluC</name>
    <name evidence="13" type="ORF">DIZ80_01400</name>
</gene>
<evidence type="ECO:0000256" key="9">
    <source>
        <dbReference type="ARBA" id="ARBA00023303"/>
    </source>
</evidence>
<evidence type="ECO:0000256" key="5">
    <source>
        <dbReference type="ARBA" id="ARBA00022989"/>
    </source>
</evidence>
<comment type="function">
    <text evidence="12">Fluoride-specific ion channel. Important for reducing fluoride concentration in the cell, thus reducing its toxicity.</text>
</comment>
<evidence type="ECO:0000256" key="12">
    <source>
        <dbReference type="HAMAP-Rule" id="MF_00454"/>
    </source>
</evidence>
<evidence type="ECO:0000256" key="8">
    <source>
        <dbReference type="ARBA" id="ARBA00023136"/>
    </source>
</evidence>
<feature type="transmembrane region" description="Helical" evidence="12">
    <location>
        <begin position="100"/>
        <end position="121"/>
    </location>
</feature>
<accession>A0A370DL92</accession>
<feature type="binding site" evidence="12">
    <location>
        <position position="78"/>
    </location>
    <ligand>
        <name>Na(+)</name>
        <dbReference type="ChEBI" id="CHEBI:29101"/>
        <note>structural</note>
    </ligand>
</feature>
<evidence type="ECO:0000256" key="10">
    <source>
        <dbReference type="ARBA" id="ARBA00035120"/>
    </source>
</evidence>
<dbReference type="InterPro" id="IPR003691">
    <property type="entry name" value="FluC"/>
</dbReference>
<evidence type="ECO:0000256" key="2">
    <source>
        <dbReference type="ARBA" id="ARBA00022475"/>
    </source>
</evidence>
<feature type="transmembrane region" description="Helical" evidence="12">
    <location>
        <begin position="34"/>
        <end position="55"/>
    </location>
</feature>
<evidence type="ECO:0000256" key="4">
    <source>
        <dbReference type="ARBA" id="ARBA00022692"/>
    </source>
</evidence>
<dbReference type="Proteomes" id="UP000254266">
    <property type="component" value="Unassembled WGS sequence"/>
</dbReference>
<comment type="catalytic activity">
    <reaction evidence="11">
        <text>fluoride(in) = fluoride(out)</text>
        <dbReference type="Rhea" id="RHEA:76159"/>
        <dbReference type="ChEBI" id="CHEBI:17051"/>
    </reaction>
    <physiologicalReaction direction="left-to-right" evidence="11">
        <dbReference type="Rhea" id="RHEA:76160"/>
    </physiologicalReaction>
</comment>
<keyword evidence="14" id="KW-1185">Reference proteome</keyword>
<comment type="similarity">
    <text evidence="10 12">Belongs to the fluoride channel Fluc/FEX (TC 1.A.43) family.</text>
</comment>
<dbReference type="Pfam" id="PF02537">
    <property type="entry name" value="CRCB"/>
    <property type="match status" value="1"/>
</dbReference>
<keyword evidence="4 12" id="KW-0812">Transmembrane</keyword>
<keyword evidence="5 12" id="KW-1133">Transmembrane helix</keyword>
<dbReference type="GO" id="GO:0062054">
    <property type="term" value="F:fluoride channel activity"/>
    <property type="evidence" value="ECO:0007669"/>
    <property type="project" value="UniProtKB-UniRule"/>
</dbReference>
<evidence type="ECO:0000256" key="11">
    <source>
        <dbReference type="ARBA" id="ARBA00035585"/>
    </source>
</evidence>
<keyword evidence="9 12" id="KW-0407">Ion channel</keyword>
<reference evidence="13 14" key="1">
    <citation type="journal article" date="2018" name="ISME J.">
        <title>Endosymbiont genomes yield clues of tubeworm success.</title>
        <authorList>
            <person name="Li Y."/>
            <person name="Liles M.R."/>
            <person name="Halanych K.M."/>
        </authorList>
    </citation>
    <scope>NUCLEOTIDE SEQUENCE [LARGE SCALE GENOMIC DNA]</scope>
    <source>
        <strain evidence="13">A1464</strain>
    </source>
</reference>
<evidence type="ECO:0000256" key="3">
    <source>
        <dbReference type="ARBA" id="ARBA00022519"/>
    </source>
</evidence>
<proteinExistence type="inferred from homology"/>
<comment type="subcellular location">
    <subcellularLocation>
        <location evidence="1 12">Cell membrane</location>
        <topology evidence="1 12">Multi-pass membrane protein</topology>
    </subcellularLocation>
</comment>
<dbReference type="HAMAP" id="MF_00454">
    <property type="entry name" value="FluC"/>
    <property type="match status" value="1"/>
</dbReference>
<evidence type="ECO:0000313" key="13">
    <source>
        <dbReference type="EMBL" id="RDH85613.1"/>
    </source>
</evidence>
<evidence type="ECO:0000256" key="6">
    <source>
        <dbReference type="ARBA" id="ARBA00023053"/>
    </source>
</evidence>
<protein>
    <recommendedName>
        <fullName evidence="12">Fluoride-specific ion channel FluC</fullName>
    </recommendedName>
</protein>
<evidence type="ECO:0000313" key="14">
    <source>
        <dbReference type="Proteomes" id="UP000254266"/>
    </source>
</evidence>
<keyword evidence="2 12" id="KW-1003">Cell membrane</keyword>
<evidence type="ECO:0000256" key="7">
    <source>
        <dbReference type="ARBA" id="ARBA00023065"/>
    </source>
</evidence>
<dbReference type="NCBIfam" id="TIGR00494">
    <property type="entry name" value="crcB"/>
    <property type="match status" value="1"/>
</dbReference>
<comment type="activity regulation">
    <text evidence="12">Na(+) is not transported, but it plays an essential structural role and its presence is essential for fluoride channel function.</text>
</comment>
<comment type="caution">
    <text evidence="13">The sequence shown here is derived from an EMBL/GenBank/DDBJ whole genome shotgun (WGS) entry which is preliminary data.</text>
</comment>
<feature type="transmembrane region" description="Helical" evidence="12">
    <location>
        <begin position="67"/>
        <end position="85"/>
    </location>
</feature>
<keyword evidence="12" id="KW-0813">Transport</keyword>
<keyword evidence="3" id="KW-0997">Cell inner membrane</keyword>
<evidence type="ECO:0000256" key="1">
    <source>
        <dbReference type="ARBA" id="ARBA00004651"/>
    </source>
</evidence>
<dbReference type="PANTHER" id="PTHR28259:SF1">
    <property type="entry name" value="FLUORIDE EXPORT PROTEIN 1-RELATED"/>
    <property type="match status" value="1"/>
</dbReference>
<sequence length="125" mass="13351">MKALLFVAMGGALGAVLRYSISSGIYNWFGRSFPYGTLVVNVIGSLAIGLLSVLLIEKFNVSQEVKLGLVVGVLGALTTFSTFSWDTVDLLQQGLIQKALLNVLLNVVVCISAVWVGTVWAKSMV</sequence>
<dbReference type="AlphaFoldDB" id="A0A370DL92"/>
<dbReference type="GO" id="GO:0140114">
    <property type="term" value="P:cellular detoxification of fluoride"/>
    <property type="evidence" value="ECO:0007669"/>
    <property type="project" value="UniProtKB-UniRule"/>
</dbReference>
<organism evidence="13 14">
    <name type="scientific">endosymbiont of Galathealinum brachiosum</name>
    <dbReference type="NCBI Taxonomy" id="2200906"/>
    <lineage>
        <taxon>Bacteria</taxon>
        <taxon>Pseudomonadati</taxon>
        <taxon>Pseudomonadota</taxon>
        <taxon>Gammaproteobacteria</taxon>
        <taxon>sulfur-oxidizing symbionts</taxon>
    </lineage>
</organism>
<dbReference type="GO" id="GO:0046872">
    <property type="term" value="F:metal ion binding"/>
    <property type="evidence" value="ECO:0007669"/>
    <property type="project" value="UniProtKB-KW"/>
</dbReference>
<feature type="binding site" evidence="12">
    <location>
        <position position="75"/>
    </location>
    <ligand>
        <name>Na(+)</name>
        <dbReference type="ChEBI" id="CHEBI:29101"/>
        <note>structural</note>
    </ligand>
</feature>
<dbReference type="PANTHER" id="PTHR28259">
    <property type="entry name" value="FLUORIDE EXPORT PROTEIN 1-RELATED"/>
    <property type="match status" value="1"/>
</dbReference>
<keyword evidence="6 12" id="KW-0915">Sodium</keyword>
<dbReference type="GO" id="GO:0005886">
    <property type="term" value="C:plasma membrane"/>
    <property type="evidence" value="ECO:0007669"/>
    <property type="project" value="UniProtKB-SubCell"/>
</dbReference>